<keyword evidence="16" id="KW-0238">DNA-binding</keyword>
<dbReference type="Gene3D" id="2.20.70.90">
    <property type="match status" value="1"/>
</dbReference>
<keyword evidence="6" id="KW-0678">Repressor</keyword>
<dbReference type="InterPro" id="IPR001525">
    <property type="entry name" value="C5_MeTfrase"/>
</dbReference>
<dbReference type="EC" id="2.1.1.37" evidence="4"/>
<dbReference type="Gene3D" id="1.10.720.50">
    <property type="entry name" value="PWWP, helical domain"/>
    <property type="match status" value="1"/>
</dbReference>
<feature type="domain" description="PHD-type" evidence="24">
    <location>
        <begin position="1045"/>
        <end position="1177"/>
    </location>
</feature>
<keyword evidence="9 20" id="KW-0808">Transferase</keyword>
<evidence type="ECO:0000256" key="12">
    <source>
        <dbReference type="ARBA" id="ARBA00022723"/>
    </source>
</evidence>
<evidence type="ECO:0000259" key="23">
    <source>
        <dbReference type="PROSITE" id="PS50812"/>
    </source>
</evidence>
<feature type="region of interest" description="Disordered" evidence="21">
    <location>
        <begin position="823"/>
        <end position="869"/>
    </location>
</feature>
<evidence type="ECO:0000256" key="21">
    <source>
        <dbReference type="SAM" id="MobiDB-lite"/>
    </source>
</evidence>
<name>A0A9D3LVN3_ANGAN</name>
<dbReference type="SUPFAM" id="SSF53335">
    <property type="entry name" value="S-adenosyl-L-methionine-dependent methyltransferases"/>
    <property type="match status" value="1"/>
</dbReference>
<evidence type="ECO:0000256" key="16">
    <source>
        <dbReference type="ARBA" id="ARBA00023125"/>
    </source>
</evidence>
<feature type="compositionally biased region" description="Polar residues" evidence="21">
    <location>
        <begin position="721"/>
        <end position="739"/>
    </location>
</feature>
<dbReference type="InterPro" id="IPR036872">
    <property type="entry name" value="CH_dom_sf"/>
</dbReference>
<keyword evidence="7 20" id="KW-0489">Methyltransferase</keyword>
<keyword evidence="15" id="KW-0862">Zinc</keyword>
<dbReference type="SUPFAM" id="SSF63748">
    <property type="entry name" value="Tudor/PWWP/MBT"/>
    <property type="match status" value="1"/>
</dbReference>
<keyword evidence="26" id="KW-1185">Reference proteome</keyword>
<evidence type="ECO:0000256" key="15">
    <source>
        <dbReference type="ARBA" id="ARBA00022833"/>
    </source>
</evidence>
<dbReference type="PROSITE" id="PS00094">
    <property type="entry name" value="C5_MTASE_1"/>
    <property type="match status" value="1"/>
</dbReference>
<dbReference type="Gene3D" id="2.30.30.140">
    <property type="match status" value="1"/>
</dbReference>
<keyword evidence="17" id="KW-0206">Cytoskeleton</keyword>
<feature type="active site" evidence="20">
    <location>
        <position position="1273"/>
    </location>
</feature>
<keyword evidence="18" id="KW-0539">Nucleus</keyword>
<evidence type="ECO:0000259" key="24">
    <source>
        <dbReference type="PROSITE" id="PS51533"/>
    </source>
</evidence>
<dbReference type="Pfam" id="PF21255">
    <property type="entry name" value="DNMT3_ADD_GATA1-like"/>
    <property type="match status" value="1"/>
</dbReference>
<keyword evidence="12" id="KW-0479">Metal-binding</keyword>
<evidence type="ECO:0000256" key="17">
    <source>
        <dbReference type="ARBA" id="ARBA00023212"/>
    </source>
</evidence>
<evidence type="ECO:0000313" key="26">
    <source>
        <dbReference type="Proteomes" id="UP001044222"/>
    </source>
</evidence>
<dbReference type="GO" id="GO:0032259">
    <property type="term" value="P:methylation"/>
    <property type="evidence" value="ECO:0007669"/>
    <property type="project" value="UniProtKB-KW"/>
</dbReference>
<dbReference type="Pfam" id="PF17980">
    <property type="entry name" value="ADD_DNMT3"/>
    <property type="match status" value="1"/>
</dbReference>
<dbReference type="GO" id="GO:0051718">
    <property type="term" value="F:DNA (cytosine-5-)-methyltransferase activity, acting on CpG substrates"/>
    <property type="evidence" value="ECO:0007669"/>
    <property type="project" value="TreeGrafter"/>
</dbReference>
<proteinExistence type="inferred from homology"/>
<dbReference type="Pfam" id="PF00145">
    <property type="entry name" value="DNA_methylase"/>
    <property type="match status" value="1"/>
</dbReference>
<evidence type="ECO:0000256" key="5">
    <source>
        <dbReference type="ARBA" id="ARBA00022490"/>
    </source>
</evidence>
<dbReference type="EMBL" id="JAFIRN010000014">
    <property type="protein sequence ID" value="KAG5835975.1"/>
    <property type="molecule type" value="Genomic_DNA"/>
</dbReference>
<evidence type="ECO:0000256" key="7">
    <source>
        <dbReference type="ARBA" id="ARBA00022603"/>
    </source>
</evidence>
<dbReference type="GO" id="GO:0005634">
    <property type="term" value="C:nucleus"/>
    <property type="evidence" value="ECO:0007669"/>
    <property type="project" value="UniProtKB-SubCell"/>
</dbReference>
<dbReference type="InterPro" id="IPR000313">
    <property type="entry name" value="PWWP_dom"/>
</dbReference>
<evidence type="ECO:0000256" key="6">
    <source>
        <dbReference type="ARBA" id="ARBA00022491"/>
    </source>
</evidence>
<dbReference type="InterPro" id="IPR001715">
    <property type="entry name" value="CH_dom"/>
</dbReference>
<dbReference type="FunFam" id="3.40.50.150:FF:000011">
    <property type="entry name" value="DNA methyltransferase 3 alpha"/>
    <property type="match status" value="1"/>
</dbReference>
<reference evidence="25" key="1">
    <citation type="submission" date="2021-01" db="EMBL/GenBank/DDBJ databases">
        <title>A chromosome-scale assembly of European eel, Anguilla anguilla.</title>
        <authorList>
            <person name="Henkel C."/>
            <person name="Jong-Raadsen S.A."/>
            <person name="Dufour S."/>
            <person name="Weltzien F.-A."/>
            <person name="Palstra A.P."/>
            <person name="Pelster B."/>
            <person name="Spaink H.P."/>
            <person name="Van Den Thillart G.E."/>
            <person name="Jansen H."/>
            <person name="Zahm M."/>
            <person name="Klopp C."/>
            <person name="Cedric C."/>
            <person name="Louis A."/>
            <person name="Berthelot C."/>
            <person name="Parey E."/>
            <person name="Roest Crollius H."/>
            <person name="Montfort J."/>
            <person name="Robinson-Rechavi M."/>
            <person name="Bucao C."/>
            <person name="Bouchez O."/>
            <person name="Gislard M."/>
            <person name="Lluch J."/>
            <person name="Milhes M."/>
            <person name="Lampietro C."/>
            <person name="Lopez Roques C."/>
            <person name="Donnadieu C."/>
            <person name="Braasch I."/>
            <person name="Desvignes T."/>
            <person name="Postlethwait J."/>
            <person name="Bobe J."/>
            <person name="Guiguen Y."/>
            <person name="Dirks R."/>
        </authorList>
    </citation>
    <scope>NUCLEOTIDE SEQUENCE</scope>
    <source>
        <strain evidence="25">Tag_6206</strain>
        <tissue evidence="25">Liver</tissue>
    </source>
</reference>
<evidence type="ECO:0000256" key="2">
    <source>
        <dbReference type="ARBA" id="ARBA00004245"/>
    </source>
</evidence>
<dbReference type="SUPFAM" id="SSF47576">
    <property type="entry name" value="Calponin-homology domain, CH-domain"/>
    <property type="match status" value="1"/>
</dbReference>
<evidence type="ECO:0000256" key="4">
    <source>
        <dbReference type="ARBA" id="ARBA00011975"/>
    </source>
</evidence>
<organism evidence="25 26">
    <name type="scientific">Anguilla anguilla</name>
    <name type="common">European freshwater eel</name>
    <name type="synonym">Muraena anguilla</name>
    <dbReference type="NCBI Taxonomy" id="7936"/>
    <lineage>
        <taxon>Eukaryota</taxon>
        <taxon>Metazoa</taxon>
        <taxon>Chordata</taxon>
        <taxon>Craniata</taxon>
        <taxon>Vertebrata</taxon>
        <taxon>Euteleostomi</taxon>
        <taxon>Actinopterygii</taxon>
        <taxon>Neopterygii</taxon>
        <taxon>Teleostei</taxon>
        <taxon>Anguilliformes</taxon>
        <taxon>Anguillidae</taxon>
        <taxon>Anguilla</taxon>
    </lineage>
</organism>
<dbReference type="InterPro" id="IPR018117">
    <property type="entry name" value="C5_DNA_meth_AS"/>
</dbReference>
<gene>
    <name evidence="25" type="ORF">ANANG_G00249700</name>
</gene>
<dbReference type="InterPro" id="IPR029063">
    <property type="entry name" value="SAM-dependent_MTases_sf"/>
</dbReference>
<dbReference type="PROSITE" id="PS51533">
    <property type="entry name" value="ADD"/>
    <property type="match status" value="1"/>
</dbReference>
<keyword evidence="14" id="KW-0498">Mitosis</keyword>
<dbReference type="FunFam" id="3.40.50.150:FF:000008">
    <property type="entry name" value="DNA (Cytosine-5)-methyltransferase 3A isoform X1"/>
    <property type="match status" value="1"/>
</dbReference>
<keyword evidence="11" id="KW-0493">Microtubule</keyword>
<feature type="domain" description="Calponin-homology (CH)" evidence="22">
    <location>
        <begin position="14"/>
        <end position="116"/>
    </location>
</feature>
<evidence type="ECO:0000256" key="10">
    <source>
        <dbReference type="ARBA" id="ARBA00022691"/>
    </source>
</evidence>
<dbReference type="PROSITE" id="PS50812">
    <property type="entry name" value="PWWP"/>
    <property type="match status" value="1"/>
</dbReference>
<evidence type="ECO:0000256" key="18">
    <source>
        <dbReference type="ARBA" id="ARBA00023242"/>
    </source>
</evidence>
<comment type="similarity">
    <text evidence="3">Belongs to the MAPRE family.</text>
</comment>
<dbReference type="Gene3D" id="3.40.50.150">
    <property type="entry name" value="Vaccinia Virus protein VP39"/>
    <property type="match status" value="1"/>
</dbReference>
<dbReference type="PANTHER" id="PTHR23068">
    <property type="entry name" value="DNA CYTOSINE-5- -METHYLTRANSFERASE 3-RELATED"/>
    <property type="match status" value="1"/>
</dbReference>
<dbReference type="PROSITE" id="PS51679">
    <property type="entry name" value="SAM_MT_C5"/>
    <property type="match status" value="1"/>
</dbReference>
<dbReference type="Proteomes" id="UP001044222">
    <property type="component" value="Chromosome 14"/>
</dbReference>
<evidence type="ECO:0000256" key="3">
    <source>
        <dbReference type="ARBA" id="ARBA00010729"/>
    </source>
</evidence>
<comment type="subcellular location">
    <subcellularLocation>
        <location evidence="2">Cytoplasm</location>
        <location evidence="2">Cytoskeleton</location>
    </subcellularLocation>
    <subcellularLocation>
        <location evidence="1">Nucleus</location>
    </subcellularLocation>
</comment>
<evidence type="ECO:0000256" key="11">
    <source>
        <dbReference type="ARBA" id="ARBA00022701"/>
    </source>
</evidence>
<dbReference type="InterPro" id="IPR050390">
    <property type="entry name" value="C5-Methyltransferase"/>
</dbReference>
<sequence>MAMNVKLTPDAVDKCNRFVLLAWLNESLQTKFTQVEEICSGAVYCQLMDWLYPESLDLALVKFQAQEEADFIHNYSLLQASFTKMGVTKSVPVEDLIKGKFRDNFTFLKWFKKFFDVNFCGQIYCPLEARDGQSILAVKVYGSVPLTRSLLEDPALKLKSILDSKEETPSKTRKRIVFQDSWQENYSWAEPSKLGDTYAHCPLCNINLNVNHSGILDLKRHNQSKRHRLNAKEVGNPTPPDSPPCSETTLRLIEKYSGGSDALRKGRGGDEGGVSAAAARSVLGSGYPADLASACAETPYCVYLYRGVQLQGGASTCCAVLLGFFDEAAGRRRVRLLDAIPAHKMAALYVDGEAESSAQISERVQELSPKAVPVAGLYGLADRACQVGVAALTGPIPKLLADIHRHYSSACAAANDNLKELFAHTGALPELSGHCLSFAGVVQKMPEMWPDLVSYFASCEPEDEGAGPIRARLEEPESRAMLSFLGHALEPLRAFQELLEGGGEDGWRADLPHILWVASGLLRRYATRLLRPHAMVKYLKERDPAMLANRKLRLPQAELDVGLAAREFLSGDGFAEEALAFYSAVMGAVADSLPLSDGLLRDMACLLSPTRRLQLSPKVVGGLGAQLGLCGTPDLATQLTQQFQEFQLAEREESPKDLPLEQDWGAALKNMGRDSIYRKLILTLLALPCPPLDLQSVFSQALENGDSVLLDEVTESELDLTNDSTLSDATPSSPLQNGGTRVGPDSSSSSSAEVAGLADAVKPCAVVLEKIPKADSKSSETFFIEDDIIWSSSCEEGSVRGICGWERSLRQKPQARTVFQAGVGTWGKPQSLEKDTNAPKTAPAGSTQESSITSTPKAATPSPKRSKKTYPYQDEKGFCMGELVWGKVKGFSWWPGLVVGWKSKQVPLGMRRVEWFGDGMFSEIYTERLLPFAAFAKCFCSNSFASLPAYKEAIYQILELAVDRCGKVFPPGKNGGKDEEIKVMMDWAFGGFEPSGPDGFQPPVEASESLETSLAEYQPPAKRKYLHKNKASPDQDFSRDQMVQEVQKRGKSIEDFCLCCGSVYVEIFHPLFEGGLCLKCKDNFTETLYRYDDDGYQSYCTVCCAGLEVILCGNNSCCRCYCKDCLNSLVGPGTFEQLKDVDPWSCYLCLPSQRYGLLRRRPDWSVRVQEFFANESAMEFEPHRVYPSIPANQRRPIKVLSLFDGIATGYLVLRDLGFKVERYIASEICEDSIAVGMIKHEGKIEHVNDVRTITRKHIAEWGPFDLLIGGSPCNDLSMVNPARKGLFEGTGRLFFEYYRMLTMMRPKEDDPRPFFWLFENVVAMGSRDKADICRFLECNPILIDAVKVSPAHRARYFWGNLPGMNRPLATSLTDCCSLQGCLEIGRLAKFEKVRTITTKSNSIRQGKSETLPVTMNGKDDYLWCTEIERIFGFPKHYTDVNNMGRGQRQKVLGRSWSVPVIRHLFAPLKDYFACE</sequence>
<comment type="caution">
    <text evidence="25">The sequence shown here is derived from an EMBL/GenBank/DDBJ whole genome shotgun (WGS) entry which is preliminary data.</text>
</comment>
<dbReference type="PROSITE" id="PS50021">
    <property type="entry name" value="CH"/>
    <property type="match status" value="1"/>
</dbReference>
<dbReference type="GO" id="GO:0000122">
    <property type="term" value="P:negative regulation of transcription by RNA polymerase II"/>
    <property type="evidence" value="ECO:0007669"/>
    <property type="project" value="TreeGrafter"/>
</dbReference>
<feature type="region of interest" description="Disordered" evidence="21">
    <location>
        <begin position="720"/>
        <end position="754"/>
    </location>
</feature>
<evidence type="ECO:0000256" key="13">
    <source>
        <dbReference type="ARBA" id="ARBA00022771"/>
    </source>
</evidence>
<dbReference type="InterPro" id="IPR040552">
    <property type="entry name" value="DNMT3_ADD_GATA1-like"/>
</dbReference>
<evidence type="ECO:0000259" key="22">
    <source>
        <dbReference type="PROSITE" id="PS50021"/>
    </source>
</evidence>
<dbReference type="Pfam" id="PF00307">
    <property type="entry name" value="CH"/>
    <property type="match status" value="1"/>
</dbReference>
<dbReference type="InterPro" id="IPR049554">
    <property type="entry name" value="DNMT3_ADD_PHD"/>
</dbReference>
<feature type="compositionally biased region" description="Polar residues" evidence="21">
    <location>
        <begin position="844"/>
        <end position="857"/>
    </location>
</feature>
<dbReference type="PANTHER" id="PTHR23068:SF53">
    <property type="entry name" value="DNA (CYTOSINE-5-)-METHYLTRANSFERASE"/>
    <property type="match status" value="1"/>
</dbReference>
<dbReference type="Gene3D" id="1.10.418.10">
    <property type="entry name" value="Calponin-like domain"/>
    <property type="match status" value="1"/>
</dbReference>
<dbReference type="GO" id="GO:0005874">
    <property type="term" value="C:microtubule"/>
    <property type="evidence" value="ECO:0007669"/>
    <property type="project" value="UniProtKB-KW"/>
</dbReference>
<evidence type="ECO:0000256" key="19">
    <source>
        <dbReference type="ARBA" id="ARBA00023306"/>
    </source>
</evidence>
<keyword evidence="5" id="KW-0963">Cytoplasm</keyword>
<evidence type="ECO:0000256" key="1">
    <source>
        <dbReference type="ARBA" id="ARBA00004123"/>
    </source>
</evidence>
<comment type="similarity">
    <text evidence="20">Belongs to the class I-like SAM-binding methyltransferase superfamily. C5-methyltransferase family.</text>
</comment>
<dbReference type="GO" id="GO:0051301">
    <property type="term" value="P:cell division"/>
    <property type="evidence" value="ECO:0007669"/>
    <property type="project" value="UniProtKB-KW"/>
</dbReference>
<dbReference type="SMART" id="SM00293">
    <property type="entry name" value="PWWP"/>
    <property type="match status" value="1"/>
</dbReference>
<dbReference type="FunFam" id="1.10.418.10:FF:000028">
    <property type="entry name" value="RP/EB family microtubule-associated protein"/>
    <property type="match status" value="1"/>
</dbReference>
<dbReference type="InterPro" id="IPR025766">
    <property type="entry name" value="ADD"/>
</dbReference>
<evidence type="ECO:0000256" key="20">
    <source>
        <dbReference type="PROSITE-ProRule" id="PRU01016"/>
    </source>
</evidence>
<keyword evidence="10 20" id="KW-0949">S-adenosyl-L-methionine</keyword>
<dbReference type="GO" id="GO:0003677">
    <property type="term" value="F:DNA binding"/>
    <property type="evidence" value="ECO:0007669"/>
    <property type="project" value="UniProtKB-KW"/>
</dbReference>
<dbReference type="Pfam" id="PF00855">
    <property type="entry name" value="PWWP"/>
    <property type="match status" value="1"/>
</dbReference>
<keyword evidence="8" id="KW-0132">Cell division</keyword>
<accession>A0A9D3LVN3</accession>
<evidence type="ECO:0000256" key="14">
    <source>
        <dbReference type="ARBA" id="ARBA00022776"/>
    </source>
</evidence>
<keyword evidence="19" id="KW-0131">Cell cycle</keyword>
<evidence type="ECO:0000313" key="25">
    <source>
        <dbReference type="EMBL" id="KAG5835975.1"/>
    </source>
</evidence>
<protein>
    <recommendedName>
        <fullName evidence="4">DNA (cytosine-5-)-methyltransferase</fullName>
        <ecNumber evidence="4">2.1.1.37</ecNumber>
    </recommendedName>
</protein>
<evidence type="ECO:0000256" key="8">
    <source>
        <dbReference type="ARBA" id="ARBA00022618"/>
    </source>
</evidence>
<evidence type="ECO:0000256" key="9">
    <source>
        <dbReference type="ARBA" id="ARBA00022679"/>
    </source>
</evidence>
<keyword evidence="13" id="KW-0863">Zinc-finger</keyword>
<feature type="domain" description="PWWP" evidence="23">
    <location>
        <begin position="880"/>
        <end position="935"/>
    </location>
</feature>
<dbReference type="GO" id="GO:0008270">
    <property type="term" value="F:zinc ion binding"/>
    <property type="evidence" value="ECO:0007669"/>
    <property type="project" value="UniProtKB-KW"/>
</dbReference>